<dbReference type="NCBIfam" id="TIGR00006">
    <property type="entry name" value="16S rRNA (cytosine(1402)-N(4))-methyltransferase RsmH"/>
    <property type="match status" value="1"/>
</dbReference>
<feature type="region of interest" description="Disordered" evidence="5">
    <location>
        <begin position="386"/>
        <end position="408"/>
    </location>
</feature>
<dbReference type="Gene3D" id="1.10.150.170">
    <property type="entry name" value="Putative methyltransferase TM0872, insert domain"/>
    <property type="match status" value="1"/>
</dbReference>
<feature type="compositionally biased region" description="Acidic residues" evidence="5">
    <location>
        <begin position="398"/>
        <end position="408"/>
    </location>
</feature>
<dbReference type="PANTHER" id="PTHR11265">
    <property type="entry name" value="S-ADENOSYL-METHYLTRANSFERASE MRAW"/>
    <property type="match status" value="1"/>
</dbReference>
<keyword evidence="4" id="KW-0949">S-adenosyl-L-methionine</keyword>
<protein>
    <submittedName>
        <fullName evidence="6">Ribosomal RNA small subunit methyltransferase H</fullName>
    </submittedName>
</protein>
<dbReference type="InterPro" id="IPR029063">
    <property type="entry name" value="SAM-dependent_MTases_sf"/>
</dbReference>
<proteinExistence type="inferred from homology"/>
<dbReference type="Pfam" id="PF01795">
    <property type="entry name" value="Methyltransf_5"/>
    <property type="match status" value="1"/>
</dbReference>
<dbReference type="SUPFAM" id="SSF81799">
    <property type="entry name" value="Putative methyltransferase TM0872, insert domain"/>
    <property type="match status" value="1"/>
</dbReference>
<dbReference type="EMBL" id="VRMN01000001">
    <property type="protein sequence ID" value="KAA8498837.1"/>
    <property type="molecule type" value="Genomic_DNA"/>
</dbReference>
<evidence type="ECO:0000256" key="3">
    <source>
        <dbReference type="ARBA" id="ARBA00022679"/>
    </source>
</evidence>
<evidence type="ECO:0000313" key="7">
    <source>
        <dbReference type="Proteomes" id="UP000324585"/>
    </source>
</evidence>
<dbReference type="CDD" id="cd02440">
    <property type="entry name" value="AdoMet_MTases"/>
    <property type="match status" value="1"/>
</dbReference>
<dbReference type="InterPro" id="IPR002903">
    <property type="entry name" value="RsmH"/>
</dbReference>
<evidence type="ECO:0000256" key="2">
    <source>
        <dbReference type="ARBA" id="ARBA00022603"/>
    </source>
</evidence>
<dbReference type="SUPFAM" id="SSF53335">
    <property type="entry name" value="S-adenosyl-L-methionine-dependent methyltransferases"/>
    <property type="match status" value="1"/>
</dbReference>
<accession>A0A5J4Z817</accession>
<dbReference type="GO" id="GO:0070475">
    <property type="term" value="P:rRNA base methylation"/>
    <property type="evidence" value="ECO:0007669"/>
    <property type="project" value="TreeGrafter"/>
</dbReference>
<dbReference type="Gene3D" id="3.40.50.150">
    <property type="entry name" value="Vaccinia Virus protein VP39"/>
    <property type="match status" value="1"/>
</dbReference>
<dbReference type="HAMAP" id="MF_01007">
    <property type="entry name" value="16SrRNA_methyltr_H"/>
    <property type="match status" value="1"/>
</dbReference>
<gene>
    <name evidence="6" type="ORF">FVE85_6422</name>
</gene>
<keyword evidence="3 6" id="KW-0808">Transferase</keyword>
<dbReference type="OrthoDB" id="439808at2759"/>
<dbReference type="OMA" id="EEKHWRL"/>
<dbReference type="InterPro" id="IPR023397">
    <property type="entry name" value="SAM-dep_MeTrfase_MraW_recog"/>
</dbReference>
<evidence type="ECO:0000256" key="4">
    <source>
        <dbReference type="ARBA" id="ARBA00022691"/>
    </source>
</evidence>
<dbReference type="Proteomes" id="UP000324585">
    <property type="component" value="Unassembled WGS sequence"/>
</dbReference>
<comment type="caution">
    <text evidence="6">The sequence shown here is derived from an EMBL/GenBank/DDBJ whole genome shotgun (WGS) entry which is preliminary data.</text>
</comment>
<dbReference type="GO" id="GO:0071424">
    <property type="term" value="F:rRNA (cytosine-N4-)-methyltransferase activity"/>
    <property type="evidence" value="ECO:0007669"/>
    <property type="project" value="TreeGrafter"/>
</dbReference>
<dbReference type="PANTHER" id="PTHR11265:SF0">
    <property type="entry name" value="12S RRNA N4-METHYLCYTIDINE METHYLTRANSFERASE"/>
    <property type="match status" value="1"/>
</dbReference>
<reference evidence="7" key="1">
    <citation type="journal article" date="2019" name="Nat. Commun.">
        <title>Expansion of phycobilisome linker gene families in mesophilic red algae.</title>
        <authorList>
            <person name="Lee J."/>
            <person name="Kim D."/>
            <person name="Bhattacharya D."/>
            <person name="Yoon H.S."/>
        </authorList>
    </citation>
    <scope>NUCLEOTIDE SEQUENCE [LARGE SCALE GENOMIC DNA]</scope>
    <source>
        <strain evidence="7">CCMP 1328</strain>
    </source>
</reference>
<sequence>MTAAFVAGTCVVRRWPRARACRMPILWRAPKGRRRLSGSVLTDHDAGCDAVEHAERADLPHEGVLSQQVVEQLLTSRSRPESESATGVLTTPWPPVRIVVDGTVGAGYHASTLLQACPSIEQYIAFDQDESALTIAQRTLHPWRDKVRFVHANFAEMRHELLRLGSDVYGGVDAILLDIGVSSMQLDNAERGFSFMRAGPLDMRMNPRSRETAADVVNRRSEEELGYILKTYGEEPRWRKLAARIVQHREEHGLFESTEQLANLVAGAARRRPGGKMKIHPATLTFQALRIHVNAEMDVLERALPDAIHALRPGSGRLAVISFHSLEDRIVKQTFKEYALETGGVRILTKRPIVAEVDESRRNPRARSAKLRVVERLEEGMVPQRKRNKYPRRTEMDNIQDMEDTEEI</sequence>
<comment type="similarity">
    <text evidence="1">Belongs to the methyltransferase superfamily. RsmH family.</text>
</comment>
<keyword evidence="2 6" id="KW-0489">Methyltransferase</keyword>
<organism evidence="6 7">
    <name type="scientific">Porphyridium purpureum</name>
    <name type="common">Red alga</name>
    <name type="synonym">Porphyridium cruentum</name>
    <dbReference type="NCBI Taxonomy" id="35688"/>
    <lineage>
        <taxon>Eukaryota</taxon>
        <taxon>Rhodophyta</taxon>
        <taxon>Bangiophyceae</taxon>
        <taxon>Porphyridiales</taxon>
        <taxon>Porphyridiaceae</taxon>
        <taxon>Porphyridium</taxon>
    </lineage>
</organism>
<name>A0A5J4Z817_PORPP</name>
<dbReference type="AlphaFoldDB" id="A0A5J4Z817"/>
<evidence type="ECO:0000313" key="6">
    <source>
        <dbReference type="EMBL" id="KAA8498837.1"/>
    </source>
</evidence>
<evidence type="ECO:0000256" key="1">
    <source>
        <dbReference type="ARBA" id="ARBA00010396"/>
    </source>
</evidence>
<keyword evidence="7" id="KW-1185">Reference proteome</keyword>
<evidence type="ECO:0000256" key="5">
    <source>
        <dbReference type="SAM" id="MobiDB-lite"/>
    </source>
</evidence>